<feature type="transmembrane region" description="Helical" evidence="6">
    <location>
        <begin position="7"/>
        <end position="25"/>
    </location>
</feature>
<keyword evidence="9" id="KW-1185">Reference proteome</keyword>
<dbReference type="GO" id="GO:0005886">
    <property type="term" value="C:plasma membrane"/>
    <property type="evidence" value="ECO:0007669"/>
    <property type="project" value="InterPro"/>
</dbReference>
<keyword evidence="4 6" id="KW-0472">Membrane</keyword>
<reference evidence="8 9" key="1">
    <citation type="submission" date="2018-10" db="EMBL/GenBank/DDBJ databases">
        <title>Genomic Encyclopedia of Archaeal and Bacterial Type Strains, Phase II (KMG-II): from individual species to whole genera.</title>
        <authorList>
            <person name="Goeker M."/>
        </authorList>
    </citation>
    <scope>NUCLEOTIDE SEQUENCE [LARGE SCALE GENOMIC DNA]</scope>
    <source>
        <strain evidence="8 9">VM1</strain>
    </source>
</reference>
<feature type="coiled-coil region" evidence="5">
    <location>
        <begin position="74"/>
        <end position="126"/>
    </location>
</feature>
<feature type="domain" description="Lipopolysaccharide assembly protein A" evidence="7">
    <location>
        <begin position="28"/>
        <end position="89"/>
    </location>
</feature>
<evidence type="ECO:0000256" key="3">
    <source>
        <dbReference type="ARBA" id="ARBA00022989"/>
    </source>
</evidence>
<proteinExistence type="predicted"/>
<dbReference type="AlphaFoldDB" id="A0A3M0BMZ2"/>
<accession>A0A3M0BMZ2</accession>
<dbReference type="Proteomes" id="UP000280842">
    <property type="component" value="Unassembled WGS sequence"/>
</dbReference>
<keyword evidence="1" id="KW-1003">Cell membrane</keyword>
<name>A0A3M0BMZ2_9AQUI</name>
<organism evidence="8 9">
    <name type="scientific">Hydrogenothermus marinus</name>
    <dbReference type="NCBI Taxonomy" id="133270"/>
    <lineage>
        <taxon>Bacteria</taxon>
        <taxon>Pseudomonadati</taxon>
        <taxon>Aquificota</taxon>
        <taxon>Aquificia</taxon>
        <taxon>Aquificales</taxon>
        <taxon>Hydrogenothermaceae</taxon>
        <taxon>Hydrogenothermus</taxon>
    </lineage>
</organism>
<dbReference type="InterPro" id="IPR010445">
    <property type="entry name" value="LapA_dom"/>
</dbReference>
<gene>
    <name evidence="8" type="ORF">CLV39_1205</name>
</gene>
<dbReference type="Pfam" id="PF06305">
    <property type="entry name" value="LapA_dom"/>
    <property type="match status" value="1"/>
</dbReference>
<keyword evidence="5" id="KW-0175">Coiled coil</keyword>
<protein>
    <submittedName>
        <fullName evidence="8">Uncharacterized protein DUF1049</fullName>
    </submittedName>
</protein>
<feature type="transmembrane region" description="Helical" evidence="6">
    <location>
        <begin position="45"/>
        <end position="70"/>
    </location>
</feature>
<dbReference type="RefSeq" id="WP_121923316.1">
    <property type="nucleotide sequence ID" value="NZ_REFO01000012.1"/>
</dbReference>
<evidence type="ECO:0000256" key="1">
    <source>
        <dbReference type="ARBA" id="ARBA00022475"/>
    </source>
</evidence>
<dbReference type="OrthoDB" id="9935635at2"/>
<evidence type="ECO:0000256" key="5">
    <source>
        <dbReference type="SAM" id="Coils"/>
    </source>
</evidence>
<sequence>MINKIKLIFWLIILLAVAYFVSMNVQPSVSINILPTLKTPQLPLALIIIISMIIGAIVILLFAITDWFSFKIEKLKVIRQLNLTKNELEKCQKENEKLKKEVEDLKKQLEIEKNKQNIQVEEVEKEEE</sequence>
<evidence type="ECO:0000313" key="8">
    <source>
        <dbReference type="EMBL" id="RMA96188.1"/>
    </source>
</evidence>
<evidence type="ECO:0000256" key="6">
    <source>
        <dbReference type="SAM" id="Phobius"/>
    </source>
</evidence>
<comment type="caution">
    <text evidence="8">The sequence shown here is derived from an EMBL/GenBank/DDBJ whole genome shotgun (WGS) entry which is preliminary data.</text>
</comment>
<evidence type="ECO:0000256" key="4">
    <source>
        <dbReference type="ARBA" id="ARBA00023136"/>
    </source>
</evidence>
<dbReference type="EMBL" id="REFO01000012">
    <property type="protein sequence ID" value="RMA96188.1"/>
    <property type="molecule type" value="Genomic_DNA"/>
</dbReference>
<keyword evidence="2 6" id="KW-0812">Transmembrane</keyword>
<evidence type="ECO:0000313" key="9">
    <source>
        <dbReference type="Proteomes" id="UP000280842"/>
    </source>
</evidence>
<evidence type="ECO:0000256" key="2">
    <source>
        <dbReference type="ARBA" id="ARBA00022692"/>
    </source>
</evidence>
<evidence type="ECO:0000259" key="7">
    <source>
        <dbReference type="Pfam" id="PF06305"/>
    </source>
</evidence>
<keyword evidence="3 6" id="KW-1133">Transmembrane helix</keyword>